<proteinExistence type="predicted"/>
<accession>A0A4R7BFZ2</accession>
<dbReference type="RefSeq" id="WP_133678009.1">
    <property type="nucleotide sequence ID" value="NZ_SNZP01000001.1"/>
</dbReference>
<organism evidence="1 2">
    <name type="scientific">Paludibacterium purpuratum</name>
    <dbReference type="NCBI Taxonomy" id="1144873"/>
    <lineage>
        <taxon>Bacteria</taxon>
        <taxon>Pseudomonadati</taxon>
        <taxon>Pseudomonadota</taxon>
        <taxon>Betaproteobacteria</taxon>
        <taxon>Neisseriales</taxon>
        <taxon>Chromobacteriaceae</taxon>
        <taxon>Paludibacterium</taxon>
    </lineage>
</organism>
<evidence type="ECO:0000313" key="2">
    <source>
        <dbReference type="Proteomes" id="UP000295611"/>
    </source>
</evidence>
<protein>
    <submittedName>
        <fullName evidence="1">Uncharacterized protein</fullName>
    </submittedName>
</protein>
<keyword evidence="2" id="KW-1185">Reference proteome</keyword>
<sequence length="65" mass="7843">MGLYIHLLNHTMQDKRPSVSDEVPANAWALRQRILLARYLAFTRPRRVGLLRWWRERFRQVLAAK</sequence>
<dbReference type="Proteomes" id="UP000295611">
    <property type="component" value="Unassembled WGS sequence"/>
</dbReference>
<evidence type="ECO:0000313" key="1">
    <source>
        <dbReference type="EMBL" id="TDR82677.1"/>
    </source>
</evidence>
<comment type="caution">
    <text evidence="1">The sequence shown here is derived from an EMBL/GenBank/DDBJ whole genome shotgun (WGS) entry which is preliminary data.</text>
</comment>
<dbReference type="EMBL" id="SNZP01000001">
    <property type="protein sequence ID" value="TDR82677.1"/>
    <property type="molecule type" value="Genomic_DNA"/>
</dbReference>
<gene>
    <name evidence="1" type="ORF">DFP86_10166</name>
</gene>
<name>A0A4R7BFZ2_9NEIS</name>
<reference evidence="1 2" key="1">
    <citation type="submission" date="2019-03" db="EMBL/GenBank/DDBJ databases">
        <title>Genomic Encyclopedia of Type Strains, Phase III (KMG-III): the genomes of soil and plant-associated and newly described type strains.</title>
        <authorList>
            <person name="Whitman W."/>
        </authorList>
    </citation>
    <scope>NUCLEOTIDE SEQUENCE [LARGE SCALE GENOMIC DNA]</scope>
    <source>
        <strain evidence="1 2">CECT 8976</strain>
    </source>
</reference>
<dbReference type="AlphaFoldDB" id="A0A4R7BFZ2"/>